<dbReference type="EMBL" id="CABPRJ010002371">
    <property type="protein sequence ID" value="VVC43732.1"/>
    <property type="molecule type" value="Genomic_DNA"/>
</dbReference>
<dbReference type="Proteomes" id="UP000325440">
    <property type="component" value="Unassembled WGS sequence"/>
</dbReference>
<evidence type="ECO:0000313" key="1">
    <source>
        <dbReference type="EMBL" id="VVC43732.1"/>
    </source>
</evidence>
<gene>
    <name evidence="1" type="ORF">CINCED_3A025299</name>
</gene>
<dbReference type="AlphaFoldDB" id="A0A5E4NFN1"/>
<name>A0A5E4NFN1_9HEMI</name>
<accession>A0A5E4NFN1</accession>
<organism evidence="1 2">
    <name type="scientific">Cinara cedri</name>
    <dbReference type="NCBI Taxonomy" id="506608"/>
    <lineage>
        <taxon>Eukaryota</taxon>
        <taxon>Metazoa</taxon>
        <taxon>Ecdysozoa</taxon>
        <taxon>Arthropoda</taxon>
        <taxon>Hexapoda</taxon>
        <taxon>Insecta</taxon>
        <taxon>Pterygota</taxon>
        <taxon>Neoptera</taxon>
        <taxon>Paraneoptera</taxon>
        <taxon>Hemiptera</taxon>
        <taxon>Sternorrhyncha</taxon>
        <taxon>Aphidomorpha</taxon>
        <taxon>Aphidoidea</taxon>
        <taxon>Aphididae</taxon>
        <taxon>Lachninae</taxon>
        <taxon>Cinara</taxon>
    </lineage>
</organism>
<keyword evidence="2" id="KW-1185">Reference proteome</keyword>
<reference evidence="1 2" key="1">
    <citation type="submission" date="2019-08" db="EMBL/GenBank/DDBJ databases">
        <authorList>
            <person name="Alioto T."/>
            <person name="Alioto T."/>
            <person name="Gomez Garrido J."/>
        </authorList>
    </citation>
    <scope>NUCLEOTIDE SEQUENCE [LARGE SCALE GENOMIC DNA]</scope>
</reference>
<sequence length="63" mass="7065">MVDLFSKFHLNNDNIVPTVTDNGCNFVKFKDFGCIIKTSNTDSDTDSDEDDKLSFLVIDGNED</sequence>
<dbReference type="OrthoDB" id="6587994at2759"/>
<protein>
    <submittedName>
        <fullName evidence="1">Uncharacterized protein</fullName>
    </submittedName>
</protein>
<proteinExistence type="predicted"/>
<evidence type="ECO:0000313" key="2">
    <source>
        <dbReference type="Proteomes" id="UP000325440"/>
    </source>
</evidence>